<feature type="disulfide bond" evidence="19">
    <location>
        <begin position="202"/>
        <end position="211"/>
    </location>
</feature>
<feature type="domain" description="EGF-like" evidence="23">
    <location>
        <begin position="1659"/>
        <end position="1695"/>
    </location>
</feature>
<comment type="similarity">
    <text evidence="3 20">Belongs to the amiloride-sensitive sodium channel (TC 1.A.6) family.</text>
</comment>
<proteinExistence type="inferred from homology"/>
<keyword evidence="4 20" id="KW-0813">Transport</keyword>
<accession>A0AA39M8I3</accession>
<feature type="domain" description="EGF-like" evidence="23">
    <location>
        <begin position="1006"/>
        <end position="1042"/>
    </location>
</feature>
<evidence type="ECO:0000313" key="24">
    <source>
        <dbReference type="EMBL" id="KAK0424444.1"/>
    </source>
</evidence>
<evidence type="ECO:0000256" key="19">
    <source>
        <dbReference type="PROSITE-ProRule" id="PRU00076"/>
    </source>
</evidence>
<dbReference type="FunFam" id="2.10.25.10:FF:000610">
    <property type="entry name" value="protein HEG homolog 1 isoform X1"/>
    <property type="match status" value="1"/>
</dbReference>
<feature type="chain" id="PRO_5041370744" description="EGF-like domain-containing protein" evidence="22">
    <location>
        <begin position="17"/>
        <end position="2283"/>
    </location>
</feature>
<evidence type="ECO:0000256" key="12">
    <source>
        <dbReference type="ARBA" id="ARBA00023053"/>
    </source>
</evidence>
<feature type="disulfide bond" evidence="19">
    <location>
        <begin position="243"/>
        <end position="252"/>
    </location>
</feature>
<keyword evidence="18 20" id="KW-0407">Ion channel</keyword>
<dbReference type="FunFam" id="2.10.25.10:FF:000004">
    <property type="entry name" value="Neurogenic locus notch 1"/>
    <property type="match status" value="4"/>
</dbReference>
<feature type="domain" description="EGF-like" evidence="23">
    <location>
        <begin position="1773"/>
        <end position="1809"/>
    </location>
</feature>
<evidence type="ECO:0000256" key="13">
    <source>
        <dbReference type="ARBA" id="ARBA00023065"/>
    </source>
</evidence>
<dbReference type="GO" id="GO:0005509">
    <property type="term" value="F:calcium ion binding"/>
    <property type="evidence" value="ECO:0007669"/>
    <property type="project" value="InterPro"/>
</dbReference>
<feature type="domain" description="EGF-like" evidence="23">
    <location>
        <begin position="1616"/>
        <end position="1657"/>
    </location>
</feature>
<dbReference type="InterPro" id="IPR000742">
    <property type="entry name" value="EGF"/>
</dbReference>
<feature type="disulfide bond" evidence="19">
    <location>
        <begin position="1032"/>
        <end position="1041"/>
    </location>
</feature>
<dbReference type="InterPro" id="IPR051022">
    <property type="entry name" value="Notch_Cell-Fate_Det"/>
</dbReference>
<feature type="disulfide bond" evidence="19">
    <location>
        <begin position="1799"/>
        <end position="1808"/>
    </location>
</feature>
<dbReference type="Pfam" id="PF00008">
    <property type="entry name" value="EGF"/>
    <property type="match status" value="10"/>
</dbReference>
<feature type="disulfide bond" evidence="19">
    <location>
        <begin position="1070"/>
        <end position="1079"/>
    </location>
</feature>
<keyword evidence="10" id="KW-0677">Repeat</keyword>
<evidence type="ECO:0000313" key="25">
    <source>
        <dbReference type="Proteomes" id="UP001175271"/>
    </source>
</evidence>
<dbReference type="PROSITE" id="PS50026">
    <property type="entry name" value="EGF_3"/>
    <property type="match status" value="24"/>
</dbReference>
<keyword evidence="14 21" id="KW-0472">Membrane</keyword>
<dbReference type="Gene3D" id="2.60.470.10">
    <property type="entry name" value="Acid-sensing ion channels like domains"/>
    <property type="match status" value="2"/>
</dbReference>
<dbReference type="InterPro" id="IPR013032">
    <property type="entry name" value="EGF-like_CS"/>
</dbReference>
<dbReference type="PROSITE" id="PS00022">
    <property type="entry name" value="EGF_1"/>
    <property type="match status" value="23"/>
</dbReference>
<evidence type="ECO:0000256" key="15">
    <source>
        <dbReference type="ARBA" id="ARBA00023157"/>
    </source>
</evidence>
<keyword evidence="17 20" id="KW-0739">Sodium transport</keyword>
<feature type="domain" description="EGF-like" evidence="23">
    <location>
        <begin position="254"/>
        <end position="292"/>
    </location>
</feature>
<feature type="disulfide bond" evidence="19">
    <location>
        <begin position="1565"/>
        <end position="1574"/>
    </location>
</feature>
<dbReference type="InterPro" id="IPR018097">
    <property type="entry name" value="EGF_Ca-bd_CS"/>
</dbReference>
<feature type="domain" description="EGF-like" evidence="23">
    <location>
        <begin position="1735"/>
        <end position="1771"/>
    </location>
</feature>
<dbReference type="Gene3D" id="2.10.25.10">
    <property type="entry name" value="Laminin"/>
    <property type="match status" value="21"/>
</dbReference>
<comment type="caution">
    <text evidence="24">The sequence shown here is derived from an EMBL/GenBank/DDBJ whole genome shotgun (WGS) entry which is preliminary data.</text>
</comment>
<feature type="domain" description="EGF-like" evidence="23">
    <location>
        <begin position="873"/>
        <end position="911"/>
    </location>
</feature>
<evidence type="ECO:0000256" key="7">
    <source>
        <dbReference type="ARBA" id="ARBA00022536"/>
    </source>
</evidence>
<dbReference type="InterPro" id="IPR001881">
    <property type="entry name" value="EGF-like_Ca-bd_dom"/>
</dbReference>
<feature type="domain" description="EGF-like" evidence="23">
    <location>
        <begin position="1811"/>
        <end position="1847"/>
    </location>
</feature>
<keyword evidence="25" id="KW-1185">Reference proteome</keyword>
<reference evidence="24" key="1">
    <citation type="submission" date="2023-06" db="EMBL/GenBank/DDBJ databases">
        <title>Genomic analysis of the entomopathogenic nematode Steinernema hermaphroditum.</title>
        <authorList>
            <person name="Schwarz E.M."/>
            <person name="Heppert J.K."/>
            <person name="Baniya A."/>
            <person name="Schwartz H.T."/>
            <person name="Tan C.-H."/>
            <person name="Antoshechkin I."/>
            <person name="Sternberg P.W."/>
            <person name="Goodrich-Blair H."/>
            <person name="Dillman A.R."/>
        </authorList>
    </citation>
    <scope>NUCLEOTIDE SEQUENCE</scope>
    <source>
        <strain evidence="24">PS9179</strain>
        <tissue evidence="24">Whole animal</tissue>
    </source>
</reference>
<evidence type="ECO:0000256" key="18">
    <source>
        <dbReference type="ARBA" id="ARBA00023303"/>
    </source>
</evidence>
<feature type="disulfide bond" evidence="19">
    <location>
        <begin position="1685"/>
        <end position="1694"/>
    </location>
</feature>
<dbReference type="GO" id="GO:0005576">
    <property type="term" value="C:extracellular region"/>
    <property type="evidence" value="ECO:0007669"/>
    <property type="project" value="UniProtKB-SubCell"/>
</dbReference>
<feature type="domain" description="EGF-like" evidence="23">
    <location>
        <begin position="965"/>
        <end position="1005"/>
    </location>
</feature>
<keyword evidence="6" id="KW-0964">Secreted</keyword>
<comment type="subcellular location">
    <subcellularLocation>
        <location evidence="1">Membrane</location>
        <topology evidence="1">Multi-pass membrane protein</topology>
    </subcellularLocation>
    <subcellularLocation>
        <location evidence="2">Secreted</location>
    </subcellularLocation>
</comment>
<evidence type="ECO:0000256" key="22">
    <source>
        <dbReference type="SAM" id="SignalP"/>
    </source>
</evidence>
<sequence>MFLVLLLAALVRRSSGICWTFWDCSGAEETTTTTRATTTPTTPSLQPGQCRNCSQWSVCAQSAEDGVCDECACPKGLTGPCCDKLERNRCALETNLCPPFSSCEFDLVAGYKCVCHGAGVGPNCTEPNPCEKDPCMNGGVCSVDEKSKSFECECPVGITGEHCETTVLCVHTGCACRGNQCQNGATCYVDPLTSLIKYSCLCPKGYVGDHCEEELPCVNNNPCKYGGLCQVDPVDPMRFSCICPSIFRGKLCDKYDPCHTLASQCEHGICVPVSDYNAECSCIPGYNGTLCQHDIDDCAPNPCQYGGVCKDLVNNYTCTCPIGTSGRNCEINFDDCKTNIPGVTQCMQRDKDAICIDGLNAFTCNCSEEWTGENCTMRTIIWNVIKSFNNTDINLLDLLEDLVLKPSLITDIVPFFLALLPAEKQSDISWDQEDMFAWATFEGQELDLNKDIVKWNAATLGNCFTFNHDSQAEKMPLRYAGEQEGFRALMRVRQDEYLDWIDTASLLVFVHSSTESVFGESLRFQARPGGETSLMISQTSFERLGGKYGVCVTNKDEVESYYYEGEYTTDGCLRSCYQDAVFEACGCMDPRFPRKQGVNSCDMSKRTCVMRLTEERGDPSNWPECECPLPCSNGQFTIRWSQVESSSTIQDCSHHLANQALYTQCAQNKSDQVLISVHFPQMIQQTFKEEPKMDLNKFIANLGGLLGVLFLSNARVLGFLDRIGSLIPDKLIPDIPIVSDLTKSIKDKVLDGANGIISDIVPDIVPDIGCKMLNGVGLCATTPAPTTTTILPWQCHQCADYSFCKSVDSNDVCNGCVCPNGTTGACCDQIITENPCVSEPNLCPETAECQFRLVGGYECVCKEGWTGPGCAEKIGPCTGNPCVNNGQCYVVDGSDSFMCRCPETYTGKICETPLACAQGMTQCACPTAGNPCQNNSTCYEQASAFLPPTVYCRCPEGFTGRHCEVELPCVLSNPCEHDGKCIVDQTRPTVYQCVCPSIWRGNHCEIYDPCHDNTCQYGTCVPVTTISAICDCTPGYTGVNCEIDIDDCDPNPCEYNGTCTDGVNSFTCDCPVGTSGHNCSINFDDCATADPRRNMCQQMDKDAVCEDGLNEYTCICSPDWTNENCTMRMIIWKVMQMLGNSETDMLGLLNELVSKPELIKDIIPFFLALMPAENQTQISWDQEDMFEWATFEGTDLDLKKDIVKWNAATLGNCFTFNHDSQPEKMPLRYAGEQEGFRALMRVRQDEYLDWIDTASLLVFVHSSTESVFGESLRFQAKPGVEANLMISQNSFERLGGVFGACVKNKAEVKSYYYSGEYTTDGCLRSCYQDAVYEACGCMDPRFPRKDDVAPCGMENRNCVMNVTEQKGDPSNWPDCYCPLPCSNGQFTIRWSQSDLVRSECDQHSSNATAGRLCRETVSDRVLINVNFPQFIQNTFKEEPKVDFNKFISNLGGLLGVLCGICIITFIEFGETLKCTVNKKGDVHCVPKEFCEINACRNGGECAFVRGWLGSAPKCQCVEGFTGEYCELPTECSKDDPVCSVCTGVKCEKNGRCLPNEDGSDFKCVCDEKFSGKLCEVPSPCVPNPCKNGGHCSVHPNHSAMALCDCLGIWKGDTCEEYDPCYMHQKSHGKCLHGECQSDQGSEPSCQCEAGYEGKLCDKDIDDCNPHPCKNGAACEDLVNDFSCHCYPGFSGKTCETDIDECDPNRCEHGGECEDLVNEYKCTCPKGTSGKNCEINFDDCQPKPCFHGGKCVDLIDDYRCDCVEGTTGRDCETDIDDCEELPCQHRGTCEDLINDFKCHCPNGTSGKQCEHNFDDCSPIQCQNGGTCEDMINEFKCLCQEGTSGILCEHDFDDCDPNRCENGATCVDKINGFDCFCQEGTSGENCEMNFDDCNRQPNGSTVCNRVDVRAECVDLINDFACQCSKAETTGKLCDVHVSVLAASEKTNVSTEELDEYLKDIKENPSLIKDVIPFVLALLPPEKQSEISWDHEDLFTWVTFEGQELDLKKDMVKWNAATLGNCFTFNHDSQPEKMPLRYAGEQEGFRALMRVRQDEYLDWIDTASLLVFVHSSSETVFGESVRFQVIPGGQVNLMITRNAFERLGGVYGRCVKEKSEVKSYYYSGDYTSDGCLRSCYQDAVLSACGCMDPRFPLKNNTPACPLSSRKCVQNFIKKRGDPSNWPECHCPVACSNSEFSVKWSQSSEAIKCSARNRTRNSCDFENKDSVLINVFFNELIQVYFNEEPKMDLNKFISNLGGLLGILVGFCFVTLVEFVELLVRIVLVLGF</sequence>
<keyword evidence="7 19" id="KW-0245">EGF-like domain</keyword>
<feature type="domain" description="EGF-like" evidence="23">
    <location>
        <begin position="1082"/>
        <end position="1126"/>
    </location>
</feature>
<feature type="disulfide bond" evidence="19">
    <location>
        <begin position="954"/>
        <end position="963"/>
    </location>
</feature>
<feature type="disulfide bond" evidence="19">
    <location>
        <begin position="1516"/>
        <end position="1525"/>
    </location>
</feature>
<evidence type="ECO:0000256" key="17">
    <source>
        <dbReference type="ARBA" id="ARBA00023201"/>
    </source>
</evidence>
<feature type="domain" description="EGF-like" evidence="23">
    <location>
        <begin position="294"/>
        <end position="330"/>
    </location>
</feature>
<keyword evidence="15 19" id="KW-1015">Disulfide bond</keyword>
<feature type="disulfide bond" evidence="19">
    <location>
        <begin position="135"/>
        <end position="152"/>
    </location>
</feature>
<keyword evidence="5 20" id="KW-0894">Sodium channel</keyword>
<evidence type="ECO:0000256" key="21">
    <source>
        <dbReference type="SAM" id="Phobius"/>
    </source>
</evidence>
<feature type="domain" description="EGF-like" evidence="23">
    <location>
        <begin position="1539"/>
        <end position="1575"/>
    </location>
</feature>
<dbReference type="InterPro" id="IPR001873">
    <property type="entry name" value="ENaC"/>
</dbReference>
<feature type="domain" description="EGF-like" evidence="23">
    <location>
        <begin position="172"/>
        <end position="212"/>
    </location>
</feature>
<feature type="disulfide bond" evidence="19">
    <location>
        <begin position="115"/>
        <end position="124"/>
    </location>
</feature>
<dbReference type="SUPFAM" id="SSF57196">
    <property type="entry name" value="EGF/Laminin"/>
    <property type="match status" value="11"/>
</dbReference>
<feature type="disulfide bond" evidence="19">
    <location>
        <begin position="1116"/>
        <end position="1125"/>
    </location>
</feature>
<evidence type="ECO:0000256" key="11">
    <source>
        <dbReference type="ARBA" id="ARBA00022989"/>
    </source>
</evidence>
<dbReference type="PROSITE" id="PS01186">
    <property type="entry name" value="EGF_2"/>
    <property type="match status" value="8"/>
</dbReference>
<dbReference type="SMART" id="SM00179">
    <property type="entry name" value="EGF_CA"/>
    <property type="match status" value="18"/>
</dbReference>
<evidence type="ECO:0000256" key="8">
    <source>
        <dbReference type="ARBA" id="ARBA00022692"/>
    </source>
</evidence>
<dbReference type="FunFam" id="2.10.25.10:FF:000045">
    <property type="entry name" value="Slit guidance ligand 2"/>
    <property type="match status" value="2"/>
</dbReference>
<feature type="disulfide bond" evidence="19">
    <location>
        <begin position="1546"/>
        <end position="1563"/>
    </location>
</feature>
<evidence type="ECO:0000256" key="20">
    <source>
        <dbReference type="RuleBase" id="RU000679"/>
    </source>
</evidence>
<feature type="disulfide bond" evidence="19">
    <location>
        <begin position="1010"/>
        <end position="1020"/>
    </location>
</feature>
<feature type="domain" description="EGF-like" evidence="23">
    <location>
        <begin position="1486"/>
        <end position="1526"/>
    </location>
</feature>
<feature type="domain" description="EGF-like" evidence="23">
    <location>
        <begin position="86"/>
        <end position="125"/>
    </location>
</feature>
<evidence type="ECO:0000256" key="5">
    <source>
        <dbReference type="ARBA" id="ARBA00022461"/>
    </source>
</evidence>
<dbReference type="SUPFAM" id="SSF57184">
    <property type="entry name" value="Growth factor receptor domain"/>
    <property type="match status" value="2"/>
</dbReference>
<feature type="disulfide bond" evidence="19">
    <location>
        <begin position="995"/>
        <end position="1004"/>
    </location>
</feature>
<feature type="domain" description="EGF-like" evidence="23">
    <location>
        <begin position="332"/>
        <end position="376"/>
    </location>
</feature>
<dbReference type="Gene3D" id="1.10.287.820">
    <property type="entry name" value="Acid-sensing ion channel domain"/>
    <property type="match status" value="1"/>
</dbReference>
<feature type="disulfide bond" evidence="19">
    <location>
        <begin position="1723"/>
        <end position="1732"/>
    </location>
</feature>
<evidence type="ECO:0000256" key="9">
    <source>
        <dbReference type="ARBA" id="ARBA00022729"/>
    </source>
</evidence>
<dbReference type="EMBL" id="JAUCMV010000001">
    <property type="protein sequence ID" value="KAK0424444.1"/>
    <property type="molecule type" value="Genomic_DNA"/>
</dbReference>
<name>A0AA39M8I3_9BILA</name>
<evidence type="ECO:0000256" key="4">
    <source>
        <dbReference type="ARBA" id="ARBA00022448"/>
    </source>
</evidence>
<dbReference type="Pfam" id="PF00858">
    <property type="entry name" value="ASC"/>
    <property type="match status" value="3"/>
</dbReference>
<organism evidence="24 25">
    <name type="scientific">Steinernema hermaphroditum</name>
    <dbReference type="NCBI Taxonomy" id="289476"/>
    <lineage>
        <taxon>Eukaryota</taxon>
        <taxon>Metazoa</taxon>
        <taxon>Ecdysozoa</taxon>
        <taxon>Nematoda</taxon>
        <taxon>Chromadorea</taxon>
        <taxon>Rhabditida</taxon>
        <taxon>Tylenchina</taxon>
        <taxon>Panagrolaimomorpha</taxon>
        <taxon>Strongyloidoidea</taxon>
        <taxon>Steinernematidae</taxon>
        <taxon>Steinernema</taxon>
    </lineage>
</organism>
<keyword evidence="12" id="KW-0915">Sodium</keyword>
<feature type="transmembrane region" description="Helical" evidence="21">
    <location>
        <begin position="2252"/>
        <end position="2279"/>
    </location>
</feature>
<evidence type="ECO:0000256" key="16">
    <source>
        <dbReference type="ARBA" id="ARBA00023180"/>
    </source>
</evidence>
<feature type="disulfide bond" evidence="19">
    <location>
        <begin position="154"/>
        <end position="163"/>
    </location>
</feature>
<evidence type="ECO:0000256" key="14">
    <source>
        <dbReference type="ARBA" id="ARBA00023136"/>
    </source>
</evidence>
<evidence type="ECO:0000256" key="1">
    <source>
        <dbReference type="ARBA" id="ARBA00004141"/>
    </source>
</evidence>
<feature type="disulfide bond" evidence="19">
    <location>
        <begin position="366"/>
        <end position="375"/>
    </location>
</feature>
<evidence type="ECO:0000256" key="6">
    <source>
        <dbReference type="ARBA" id="ARBA00022525"/>
    </source>
</evidence>
<feature type="disulfide bond" evidence="19">
    <location>
        <begin position="1837"/>
        <end position="1846"/>
    </location>
</feature>
<keyword evidence="16" id="KW-0325">Glycoprotein</keyword>
<dbReference type="PRINTS" id="PR01078">
    <property type="entry name" value="AMINACHANNEL"/>
</dbReference>
<gene>
    <name evidence="24" type="ORF">QR680_008671</name>
</gene>
<feature type="domain" description="EGF-like" evidence="23">
    <location>
        <begin position="924"/>
        <end position="964"/>
    </location>
</feature>
<dbReference type="InterPro" id="IPR000152">
    <property type="entry name" value="EGF-type_Asp/Asn_hydroxyl_site"/>
</dbReference>
<keyword evidence="8 20" id="KW-0812">Transmembrane</keyword>
<feature type="domain" description="EGF-like" evidence="23">
    <location>
        <begin position="213"/>
        <end position="253"/>
    </location>
</feature>
<dbReference type="CDD" id="cd00054">
    <property type="entry name" value="EGF_CA"/>
    <property type="match status" value="10"/>
</dbReference>
<dbReference type="Pfam" id="PF12661">
    <property type="entry name" value="hEGF"/>
    <property type="match status" value="3"/>
</dbReference>
<feature type="domain" description="EGF-like" evidence="23">
    <location>
        <begin position="126"/>
        <end position="164"/>
    </location>
</feature>
<feature type="disulfide bond" evidence="19">
    <location>
        <begin position="1761"/>
        <end position="1770"/>
    </location>
</feature>
<dbReference type="Proteomes" id="UP001175271">
    <property type="component" value="Unassembled WGS sequence"/>
</dbReference>
<feature type="disulfide bond" evidence="19">
    <location>
        <begin position="282"/>
        <end position="291"/>
    </location>
</feature>
<feature type="disulfide bond" evidence="19">
    <location>
        <begin position="320"/>
        <end position="329"/>
    </location>
</feature>
<feature type="domain" description="EGF-like" evidence="23">
    <location>
        <begin position="1697"/>
        <end position="1733"/>
    </location>
</feature>
<feature type="disulfide bond" evidence="19">
    <location>
        <begin position="1647"/>
        <end position="1656"/>
    </location>
</feature>
<feature type="disulfide bond" evidence="19">
    <location>
        <begin position="901"/>
        <end position="910"/>
    </location>
</feature>
<keyword evidence="13 20" id="KW-0406">Ion transport</keyword>
<dbReference type="PANTHER" id="PTHR24049">
    <property type="entry name" value="CRUMBS FAMILY MEMBER"/>
    <property type="match status" value="1"/>
</dbReference>
<feature type="signal peptide" evidence="22">
    <location>
        <begin position="1"/>
        <end position="16"/>
    </location>
</feature>
<feature type="disulfide bond" evidence="19">
    <location>
        <begin position="882"/>
        <end position="899"/>
    </location>
</feature>
<dbReference type="FunFam" id="2.10.25.10:FF:000472">
    <property type="entry name" value="Uncharacterized protein, isoform A"/>
    <property type="match status" value="2"/>
</dbReference>
<feature type="domain" description="EGF-like" evidence="23">
    <location>
        <begin position="1044"/>
        <end position="1080"/>
    </location>
</feature>
<evidence type="ECO:0000256" key="10">
    <source>
        <dbReference type="ARBA" id="ARBA00022737"/>
    </source>
</evidence>
<comment type="caution">
    <text evidence="19">Lacks conserved residue(s) required for the propagation of feature annotation.</text>
</comment>
<feature type="domain" description="EGF-like" evidence="23">
    <location>
        <begin position="832"/>
        <end position="871"/>
    </location>
</feature>
<dbReference type="GO" id="GO:0007399">
    <property type="term" value="P:nervous system development"/>
    <property type="evidence" value="ECO:0007669"/>
    <property type="project" value="UniProtKB-ARBA"/>
</dbReference>
<dbReference type="GO" id="GO:0016020">
    <property type="term" value="C:membrane"/>
    <property type="evidence" value="ECO:0007669"/>
    <property type="project" value="UniProtKB-SubCell"/>
</dbReference>
<evidence type="ECO:0000256" key="3">
    <source>
        <dbReference type="ARBA" id="ARBA00007193"/>
    </source>
</evidence>
<feature type="domain" description="EGF-like" evidence="23">
    <location>
        <begin position="1849"/>
        <end position="1885"/>
    </location>
</feature>
<dbReference type="GO" id="GO:0005272">
    <property type="term" value="F:sodium channel activity"/>
    <property type="evidence" value="ECO:0007669"/>
    <property type="project" value="UniProtKB-KW"/>
</dbReference>
<dbReference type="Gene3D" id="1.10.287.770">
    <property type="entry name" value="YojJ-like"/>
    <property type="match status" value="2"/>
</dbReference>
<keyword evidence="9 22" id="KW-0732">Signal</keyword>
<feature type="disulfide bond" evidence="19">
    <location>
        <begin position="1875"/>
        <end position="1884"/>
    </location>
</feature>
<feature type="disulfide bond" evidence="19">
    <location>
        <begin position="861"/>
        <end position="870"/>
    </location>
</feature>
<keyword evidence="11 21" id="KW-1133">Transmembrane helix</keyword>
<dbReference type="PROSITE" id="PS01187">
    <property type="entry name" value="EGF_CA"/>
    <property type="match status" value="5"/>
</dbReference>
<feature type="disulfide bond" evidence="19">
    <location>
        <begin position="1605"/>
        <end position="1614"/>
    </location>
</feature>
<dbReference type="InterPro" id="IPR009030">
    <property type="entry name" value="Growth_fac_rcpt_cys_sf"/>
</dbReference>
<evidence type="ECO:0000256" key="2">
    <source>
        <dbReference type="ARBA" id="ARBA00004613"/>
    </source>
</evidence>
<dbReference type="SMART" id="SM00181">
    <property type="entry name" value="EGF"/>
    <property type="match status" value="24"/>
</dbReference>
<dbReference type="PROSITE" id="PS00010">
    <property type="entry name" value="ASX_HYDROXYL"/>
    <property type="match status" value="11"/>
</dbReference>
<feature type="domain" description="EGF-like" evidence="23">
    <location>
        <begin position="1576"/>
        <end position="1615"/>
    </location>
</feature>
<protein>
    <recommendedName>
        <fullName evidence="23">EGF-like domain-containing protein</fullName>
    </recommendedName>
</protein>
<evidence type="ECO:0000259" key="23">
    <source>
        <dbReference type="PROSITE" id="PS50026"/>
    </source>
</evidence>